<dbReference type="STRING" id="1121419.SAMN05443529_10111"/>
<gene>
    <name evidence="1" type="ORF">SAMN05443529_10111</name>
</gene>
<sequence>MDRKTLNGVICLKKRYKTFCLGRSIRVLLQNMKPRTTNIERRVRGVNDVAQGLETKQREFH</sequence>
<dbReference type="Proteomes" id="UP000198656">
    <property type="component" value="Unassembled WGS sequence"/>
</dbReference>
<organism evidence="1 2">
    <name type="scientific">Desulfosporosinus hippei DSM 8344</name>
    <dbReference type="NCBI Taxonomy" id="1121419"/>
    <lineage>
        <taxon>Bacteria</taxon>
        <taxon>Bacillati</taxon>
        <taxon>Bacillota</taxon>
        <taxon>Clostridia</taxon>
        <taxon>Eubacteriales</taxon>
        <taxon>Desulfitobacteriaceae</taxon>
        <taxon>Desulfosporosinus</taxon>
    </lineage>
</organism>
<reference evidence="2" key="1">
    <citation type="submission" date="2016-10" db="EMBL/GenBank/DDBJ databases">
        <authorList>
            <person name="Varghese N."/>
            <person name="Submissions S."/>
        </authorList>
    </citation>
    <scope>NUCLEOTIDE SEQUENCE [LARGE SCALE GENOMIC DNA]</scope>
    <source>
        <strain evidence="2">DSM 8344</strain>
    </source>
</reference>
<dbReference type="AlphaFoldDB" id="A0A1G7R988"/>
<name>A0A1G7R988_9FIRM</name>
<keyword evidence="2" id="KW-1185">Reference proteome</keyword>
<dbReference type="EMBL" id="FNCP01000001">
    <property type="protein sequence ID" value="SDG07317.1"/>
    <property type="molecule type" value="Genomic_DNA"/>
</dbReference>
<evidence type="ECO:0000313" key="2">
    <source>
        <dbReference type="Proteomes" id="UP000198656"/>
    </source>
</evidence>
<evidence type="ECO:0000313" key="1">
    <source>
        <dbReference type="EMBL" id="SDG07317.1"/>
    </source>
</evidence>
<accession>A0A1G7R988</accession>
<protein>
    <submittedName>
        <fullName evidence="1">Uncharacterized protein</fullName>
    </submittedName>
</protein>
<proteinExistence type="predicted"/>